<keyword evidence="3" id="KW-0808">Transferase</keyword>
<accession>A0A0G1U530</accession>
<dbReference type="SMART" id="SM00382">
    <property type="entry name" value="AAA"/>
    <property type="match status" value="1"/>
</dbReference>
<name>A0A0G1U530_9BACT</name>
<dbReference type="GO" id="GO:0005524">
    <property type="term" value="F:ATP binding"/>
    <property type="evidence" value="ECO:0007669"/>
    <property type="project" value="UniProtKB-KW"/>
</dbReference>
<dbReference type="GO" id="GO:0003887">
    <property type="term" value="F:DNA-directed DNA polymerase activity"/>
    <property type="evidence" value="ECO:0007669"/>
    <property type="project" value="UniProtKB-KW"/>
</dbReference>
<dbReference type="AlphaFoldDB" id="A0A0G1U530"/>
<comment type="caution">
    <text evidence="6">The sequence shown here is derived from an EMBL/GenBank/DDBJ whole genome shotgun (WGS) entry which is preliminary data.</text>
</comment>
<evidence type="ECO:0000313" key="6">
    <source>
        <dbReference type="EMBL" id="KKU61433.1"/>
    </source>
</evidence>
<evidence type="ECO:0000259" key="5">
    <source>
        <dbReference type="SMART" id="SM00382"/>
    </source>
</evidence>
<proteinExistence type="inferred from homology"/>
<sequence>MAYYLKYRPQKISDLDIKEVSSALGEILAAKDVPHAFLFVGPKGTGKTSAARIVAKAVNCTAKRGNPPAGGEPCNKCEACLSLSRGNALDLIEIDAASNRGIDDIRDLREKIRLAPANLSKKVYIIDEAHMLTKEAFNALLKTLEEPPEHAVFVLCTTQAEKIPGTIASRCWQVNFRKANLEEIIRALTRVVKGEKLKISLNDLRLIAKQAGGSFRDAVKILEQLAAAGKKISSAKVGEVLKTKLMGEELDDWLVLVYQKEVNKALEWLRKAGEQGIDVKQLAINLVERLRQVLFLRLGVEEEASDIDELKDKDEVKKLLALLAAAAEKIKGAVIESLPLELAVVEWSASAKASEDKGGNPSPPSPEPDLKTKSGKLSLKAVEDRWDEVLKALRPHNHSLEALLRATKPTGFDGKNLVLEVFYRFHKERLEIARYRELVETVASKVLKSPVGVRYYLSEKGKKSNDDDIIKTAQEVFGGR</sequence>
<feature type="region of interest" description="Disordered" evidence="4">
    <location>
        <begin position="353"/>
        <end position="374"/>
    </location>
</feature>
<dbReference type="Pfam" id="PF20964">
    <property type="entry name" value="DnaX_C"/>
    <property type="match status" value="1"/>
</dbReference>
<keyword evidence="3" id="KW-0547">Nucleotide-binding</keyword>
<dbReference type="PATRIC" id="fig|1618371.3.peg.480"/>
<dbReference type="Proteomes" id="UP000033860">
    <property type="component" value="Unassembled WGS sequence"/>
</dbReference>
<keyword evidence="3" id="KW-0548">Nucleotidyltransferase</keyword>
<organism evidence="6 7">
    <name type="scientific">Candidatus Beckwithbacteria bacterium GW2011_GWB1_47_15</name>
    <dbReference type="NCBI Taxonomy" id="1618371"/>
    <lineage>
        <taxon>Bacteria</taxon>
        <taxon>Candidatus Beckwithiibacteriota</taxon>
    </lineage>
</organism>
<dbReference type="Gene3D" id="3.30.300.180">
    <property type="match status" value="1"/>
</dbReference>
<dbReference type="Pfam" id="PF13177">
    <property type="entry name" value="DNA_pol3_delta2"/>
    <property type="match status" value="1"/>
</dbReference>
<dbReference type="PANTHER" id="PTHR11669:SF0">
    <property type="entry name" value="PROTEIN STICHEL-LIKE 2"/>
    <property type="match status" value="1"/>
</dbReference>
<dbReference type="SUPFAM" id="SSF52540">
    <property type="entry name" value="P-loop containing nucleoside triphosphate hydrolases"/>
    <property type="match status" value="1"/>
</dbReference>
<protein>
    <recommendedName>
        <fullName evidence="3">DNA polymerase III subunit gamma/tau</fullName>
        <ecNumber evidence="3">2.7.7.7</ecNumber>
    </recommendedName>
</protein>
<dbReference type="Gene3D" id="3.40.50.300">
    <property type="entry name" value="P-loop containing nucleotide triphosphate hydrolases"/>
    <property type="match status" value="1"/>
</dbReference>
<dbReference type="InterPro" id="IPR003593">
    <property type="entry name" value="AAA+_ATPase"/>
</dbReference>
<dbReference type="GO" id="GO:0006261">
    <property type="term" value="P:DNA-templated DNA replication"/>
    <property type="evidence" value="ECO:0007669"/>
    <property type="project" value="TreeGrafter"/>
</dbReference>
<feature type="domain" description="AAA+ ATPase" evidence="5">
    <location>
        <begin position="33"/>
        <end position="195"/>
    </location>
</feature>
<keyword evidence="1 3" id="KW-0239">DNA-directed DNA polymerase</keyword>
<dbReference type="PANTHER" id="PTHR11669">
    <property type="entry name" value="REPLICATION FACTOR C / DNA POLYMERASE III GAMMA-TAU SUBUNIT"/>
    <property type="match status" value="1"/>
</dbReference>
<dbReference type="GO" id="GO:0009360">
    <property type="term" value="C:DNA polymerase III complex"/>
    <property type="evidence" value="ECO:0007669"/>
    <property type="project" value="InterPro"/>
</dbReference>
<gene>
    <name evidence="3" type="primary">dnaX</name>
    <name evidence="6" type="ORF">UX85_C0003G0092</name>
</gene>
<evidence type="ECO:0000256" key="1">
    <source>
        <dbReference type="ARBA" id="ARBA00022932"/>
    </source>
</evidence>
<dbReference type="InterPro" id="IPR048448">
    <property type="entry name" value="DnaX-like_C"/>
</dbReference>
<evidence type="ECO:0000313" key="7">
    <source>
        <dbReference type="Proteomes" id="UP000033860"/>
    </source>
</evidence>
<keyword evidence="3" id="KW-0235">DNA replication</keyword>
<dbReference type="EMBL" id="LCNT01000003">
    <property type="protein sequence ID" value="KKU61433.1"/>
    <property type="molecule type" value="Genomic_DNA"/>
</dbReference>
<evidence type="ECO:0000256" key="3">
    <source>
        <dbReference type="RuleBase" id="RU364063"/>
    </source>
</evidence>
<dbReference type="NCBIfam" id="TIGR02397">
    <property type="entry name" value="dnaX_nterm"/>
    <property type="match status" value="1"/>
</dbReference>
<dbReference type="InterPro" id="IPR012763">
    <property type="entry name" value="DNA_pol_III_sug/sutau_N"/>
</dbReference>
<dbReference type="EC" id="2.7.7.7" evidence="3"/>
<keyword evidence="3" id="KW-0067">ATP-binding</keyword>
<dbReference type="CDD" id="cd00009">
    <property type="entry name" value="AAA"/>
    <property type="match status" value="1"/>
</dbReference>
<dbReference type="InterPro" id="IPR050238">
    <property type="entry name" value="DNA_Rep/Repair_Clamp_Loader"/>
</dbReference>
<evidence type="ECO:0000256" key="2">
    <source>
        <dbReference type="ARBA" id="ARBA00049244"/>
    </source>
</evidence>
<comment type="function">
    <text evidence="3">DNA polymerase III is a complex, multichain enzyme responsible for most of the replicative synthesis in bacteria. This DNA polymerase also exhibits 3' to 5' exonuclease activity.</text>
</comment>
<evidence type="ECO:0000256" key="4">
    <source>
        <dbReference type="SAM" id="MobiDB-lite"/>
    </source>
</evidence>
<comment type="similarity">
    <text evidence="3">Belongs to the DnaX/STICHEL family.</text>
</comment>
<comment type="catalytic activity">
    <reaction evidence="2 3">
        <text>DNA(n) + a 2'-deoxyribonucleoside 5'-triphosphate = DNA(n+1) + diphosphate</text>
        <dbReference type="Rhea" id="RHEA:22508"/>
        <dbReference type="Rhea" id="RHEA-COMP:17339"/>
        <dbReference type="Rhea" id="RHEA-COMP:17340"/>
        <dbReference type="ChEBI" id="CHEBI:33019"/>
        <dbReference type="ChEBI" id="CHEBI:61560"/>
        <dbReference type="ChEBI" id="CHEBI:173112"/>
        <dbReference type="EC" id="2.7.7.7"/>
    </reaction>
</comment>
<dbReference type="Gene3D" id="1.10.8.60">
    <property type="match status" value="1"/>
</dbReference>
<comment type="subunit">
    <text evidence="3">DNA polymerase III contains a core (composed of alpha, epsilon and theta chains) that associates with a tau subunit. This core dimerizes to form the POLIII' complex. PolIII' associates with the gamma complex (composed of gamma, delta, delta', psi and chi chains) and with the beta chain to form the complete DNA polymerase III complex.</text>
</comment>
<dbReference type="InterPro" id="IPR027417">
    <property type="entry name" value="P-loop_NTPase"/>
</dbReference>
<reference evidence="6 7" key="1">
    <citation type="journal article" date="2015" name="Nature">
        <title>rRNA introns, odd ribosomes, and small enigmatic genomes across a large radiation of phyla.</title>
        <authorList>
            <person name="Brown C.T."/>
            <person name="Hug L.A."/>
            <person name="Thomas B.C."/>
            <person name="Sharon I."/>
            <person name="Castelle C.J."/>
            <person name="Singh A."/>
            <person name="Wilkins M.J."/>
            <person name="Williams K.H."/>
            <person name="Banfield J.F."/>
        </authorList>
    </citation>
    <scope>NUCLEOTIDE SEQUENCE [LARGE SCALE GENOMIC DNA]</scope>
</reference>
<dbReference type="InterPro" id="IPR038454">
    <property type="entry name" value="DnaA_N_sf"/>
</dbReference>